<reference evidence="1" key="2">
    <citation type="submission" date="2023-01" db="EMBL/GenBank/DDBJ databases">
        <title>Draft genome sequence of Portibacter lacus strain NBRC 108769.</title>
        <authorList>
            <person name="Sun Q."/>
            <person name="Mori K."/>
        </authorList>
    </citation>
    <scope>NUCLEOTIDE SEQUENCE</scope>
    <source>
        <strain evidence="1">NBRC 108769</strain>
    </source>
</reference>
<dbReference type="Pfam" id="PF07920">
    <property type="entry name" value="DUF1684"/>
    <property type="match status" value="1"/>
</dbReference>
<dbReference type="Proteomes" id="UP001156666">
    <property type="component" value="Unassembled WGS sequence"/>
</dbReference>
<name>A0AA37SQB0_9BACT</name>
<sequence length="209" mass="23511">MKEISAILVGLILCFGALQGQGELAADYSKDLKKYRKDYKKALLSDERAPLADKKDIKKISFYEPNEAFIVKCLFIGASEARPFEMATFSGVTKPYIKYGELLFEVPGKGTHRISVYQSLKALKIPQYKDHLFVPFKDLTTGDTTYGGGRYIDIRLSDIEKGIVYLDFNKAYNPWCAYSDGFSCPIPPEENTLNIAIEAGELSFDDEEI</sequence>
<organism evidence="1 2">
    <name type="scientific">Portibacter lacus</name>
    <dbReference type="NCBI Taxonomy" id="1099794"/>
    <lineage>
        <taxon>Bacteria</taxon>
        <taxon>Pseudomonadati</taxon>
        <taxon>Bacteroidota</taxon>
        <taxon>Saprospiria</taxon>
        <taxon>Saprospirales</taxon>
        <taxon>Haliscomenobacteraceae</taxon>
        <taxon>Portibacter</taxon>
    </lineage>
</organism>
<dbReference type="PANTHER" id="PTHR41913">
    <property type="entry name" value="DUF1684 DOMAIN-CONTAINING PROTEIN"/>
    <property type="match status" value="1"/>
</dbReference>
<dbReference type="InterPro" id="IPR012467">
    <property type="entry name" value="DUF1684"/>
</dbReference>
<evidence type="ECO:0000313" key="1">
    <source>
        <dbReference type="EMBL" id="GLR17379.1"/>
    </source>
</evidence>
<gene>
    <name evidence="1" type="ORF">GCM10007940_19940</name>
</gene>
<dbReference type="EMBL" id="BSOH01000011">
    <property type="protein sequence ID" value="GLR17379.1"/>
    <property type="molecule type" value="Genomic_DNA"/>
</dbReference>
<dbReference type="PANTHER" id="PTHR41913:SF1">
    <property type="entry name" value="DUF1684 DOMAIN-CONTAINING PROTEIN"/>
    <property type="match status" value="1"/>
</dbReference>
<dbReference type="RefSeq" id="WP_235294089.1">
    <property type="nucleotide sequence ID" value="NZ_BSOH01000011.1"/>
</dbReference>
<reference evidence="1" key="1">
    <citation type="journal article" date="2014" name="Int. J. Syst. Evol. Microbiol.">
        <title>Complete genome sequence of Corynebacterium casei LMG S-19264T (=DSM 44701T), isolated from a smear-ripened cheese.</title>
        <authorList>
            <consortium name="US DOE Joint Genome Institute (JGI-PGF)"/>
            <person name="Walter F."/>
            <person name="Albersmeier A."/>
            <person name="Kalinowski J."/>
            <person name="Ruckert C."/>
        </authorList>
    </citation>
    <scope>NUCLEOTIDE SEQUENCE</scope>
    <source>
        <strain evidence="1">NBRC 108769</strain>
    </source>
</reference>
<evidence type="ECO:0000313" key="2">
    <source>
        <dbReference type="Proteomes" id="UP001156666"/>
    </source>
</evidence>
<proteinExistence type="predicted"/>
<comment type="caution">
    <text evidence="1">The sequence shown here is derived from an EMBL/GenBank/DDBJ whole genome shotgun (WGS) entry which is preliminary data.</text>
</comment>
<accession>A0AA37SQB0</accession>
<protein>
    <recommendedName>
        <fullName evidence="3">DUF1684 domain-containing protein</fullName>
    </recommendedName>
</protein>
<evidence type="ECO:0008006" key="3">
    <source>
        <dbReference type="Google" id="ProtNLM"/>
    </source>
</evidence>
<dbReference type="AlphaFoldDB" id="A0AA37SQB0"/>
<keyword evidence="2" id="KW-1185">Reference proteome</keyword>